<feature type="compositionally biased region" description="Polar residues" evidence="1">
    <location>
        <begin position="38"/>
        <end position="56"/>
    </location>
</feature>
<dbReference type="AlphaFoldDB" id="A0A5J4VB98"/>
<comment type="caution">
    <text evidence="2">The sequence shown here is derived from an EMBL/GenBank/DDBJ whole genome shotgun (WGS) entry which is preliminary data.</text>
</comment>
<dbReference type="Proteomes" id="UP000324800">
    <property type="component" value="Unassembled WGS sequence"/>
</dbReference>
<feature type="compositionally biased region" description="Polar residues" evidence="1">
    <location>
        <begin position="65"/>
        <end position="103"/>
    </location>
</feature>
<feature type="compositionally biased region" description="Low complexity" evidence="1">
    <location>
        <begin position="393"/>
        <end position="406"/>
    </location>
</feature>
<reference evidence="2 3" key="1">
    <citation type="submission" date="2019-03" db="EMBL/GenBank/DDBJ databases">
        <title>Single cell metagenomics reveals metabolic interactions within the superorganism composed of flagellate Streblomastix strix and complex community of Bacteroidetes bacteria on its surface.</title>
        <authorList>
            <person name="Treitli S.C."/>
            <person name="Kolisko M."/>
            <person name="Husnik F."/>
            <person name="Keeling P."/>
            <person name="Hampl V."/>
        </authorList>
    </citation>
    <scope>NUCLEOTIDE SEQUENCE [LARGE SCALE GENOMIC DNA]</scope>
    <source>
        <strain evidence="2">ST1C</strain>
    </source>
</reference>
<feature type="region of interest" description="Disordered" evidence="1">
    <location>
        <begin position="364"/>
        <end position="406"/>
    </location>
</feature>
<feature type="compositionally biased region" description="Low complexity" evidence="1">
    <location>
        <begin position="142"/>
        <end position="155"/>
    </location>
</feature>
<feature type="compositionally biased region" description="Polar residues" evidence="1">
    <location>
        <begin position="378"/>
        <end position="392"/>
    </location>
</feature>
<feature type="region of interest" description="Disordered" evidence="1">
    <location>
        <begin position="291"/>
        <end position="339"/>
    </location>
</feature>
<feature type="region of interest" description="Disordered" evidence="1">
    <location>
        <begin position="1"/>
        <end position="123"/>
    </location>
</feature>
<organism evidence="2 3">
    <name type="scientific">Streblomastix strix</name>
    <dbReference type="NCBI Taxonomy" id="222440"/>
    <lineage>
        <taxon>Eukaryota</taxon>
        <taxon>Metamonada</taxon>
        <taxon>Preaxostyla</taxon>
        <taxon>Oxymonadida</taxon>
        <taxon>Streblomastigidae</taxon>
        <taxon>Streblomastix</taxon>
    </lineage>
</organism>
<evidence type="ECO:0000256" key="1">
    <source>
        <dbReference type="SAM" id="MobiDB-lite"/>
    </source>
</evidence>
<protein>
    <recommendedName>
        <fullName evidence="4">U-box domain-containing protein</fullName>
    </recommendedName>
</protein>
<evidence type="ECO:0000313" key="3">
    <source>
        <dbReference type="Proteomes" id="UP000324800"/>
    </source>
</evidence>
<evidence type="ECO:0000313" key="2">
    <source>
        <dbReference type="EMBL" id="KAA6379692.1"/>
    </source>
</evidence>
<feature type="compositionally biased region" description="Low complexity" evidence="1">
    <location>
        <begin position="7"/>
        <end position="18"/>
    </location>
</feature>
<evidence type="ECO:0008006" key="4">
    <source>
        <dbReference type="Google" id="ProtNLM"/>
    </source>
</evidence>
<proteinExistence type="predicted"/>
<feature type="region of interest" description="Disordered" evidence="1">
    <location>
        <begin position="142"/>
        <end position="179"/>
    </location>
</feature>
<sequence>MKNLVIQTSQTTQQEQQQNSGNATPKSAKGHGHRYIRPSQSPSGTFSQSPNSPQTPRQRRRFISPSAQVPDQTNNNQSQSEPIQSSVQQNTAVPQLSQDSTQFEFLDPPLDPNKVPGQIGSMQNSENIKPVIVIGRRNIYSSNSSSSPVGSQVHSDLQRKISPSSAQVHPQSDNNQSQSEPIQSFVLQNVDLPQLTQISTQLEFKKTSHGNNSPTFIINTQISQQNSSHITVTSTISQSPVIASPGLILNNNNQNLKERPQREMSPVPFRNPNEFNQSPSEIIKQEIQFQNQSSSDKIQSFPQLFPPQNIQNNHSSLHPSGAINQRHTNRNSRSNSPAVQSKLSIIENTLDQEGQLIQDLLKQPEISRNNDNKDSPLKFQQQSRENQSSDLNSSSPVQTSSTQKSQQVFHNNIYPVPEGVTAQDIKDLEDRHIICCLDHLTMNNPVKARDGKFYEIDTVTPYLLGNNLMLPDGTKAELTDLIVNVDDRKAIEDFVEKNPNHLLIRK</sequence>
<name>A0A5J4VB98_9EUKA</name>
<dbReference type="EMBL" id="SNRW01008328">
    <property type="protein sequence ID" value="KAA6379692.1"/>
    <property type="molecule type" value="Genomic_DNA"/>
</dbReference>
<dbReference type="SUPFAM" id="SSF57850">
    <property type="entry name" value="RING/U-box"/>
    <property type="match status" value="1"/>
</dbReference>
<feature type="compositionally biased region" description="Polar residues" evidence="1">
    <location>
        <begin position="161"/>
        <end position="179"/>
    </location>
</feature>
<gene>
    <name evidence="2" type="ORF">EZS28_024781</name>
</gene>
<accession>A0A5J4VB98</accession>